<dbReference type="AlphaFoldDB" id="A0A388JUG7"/>
<dbReference type="EMBL" id="BFEA01000019">
    <property type="protein sequence ID" value="GBG61425.1"/>
    <property type="molecule type" value="Genomic_DNA"/>
</dbReference>
<feature type="region of interest" description="Disordered" evidence="1">
    <location>
        <begin position="1"/>
        <end position="210"/>
    </location>
</feature>
<evidence type="ECO:0000256" key="1">
    <source>
        <dbReference type="SAM" id="MobiDB-lite"/>
    </source>
</evidence>
<feature type="compositionally biased region" description="Basic and acidic residues" evidence="1">
    <location>
        <begin position="119"/>
        <end position="135"/>
    </location>
</feature>
<dbReference type="Proteomes" id="UP000265515">
    <property type="component" value="Unassembled WGS sequence"/>
</dbReference>
<gene>
    <name evidence="2" type="ORF">CBR_g20456</name>
</gene>
<sequence length="210" mass="22978">MQAMDRAQELTGGEAAPQPRSGEEREDDISQILKTAELKHETGEQAAEEAREKGLTEREYVAENQGQRKDKDARVGQQLMSQMGSEPLFGVPAAEEVSDETKRASASAVKLGEVVAETARQKGLLDEAEVVESRGGEIQSSQRGEHDRADPLEQQQTTEDPPNQRDRTDTDADRSPGASLTMTEEGGREEAADDRPSMTTEGPRPIDILY</sequence>
<dbReference type="Gramene" id="GBG61425">
    <property type="protein sequence ID" value="GBG61425"/>
    <property type="gene ID" value="CBR_g20456"/>
</dbReference>
<feature type="compositionally biased region" description="Basic and acidic residues" evidence="1">
    <location>
        <begin position="36"/>
        <end position="74"/>
    </location>
</feature>
<feature type="compositionally biased region" description="Basic and acidic residues" evidence="1">
    <location>
        <begin position="185"/>
        <end position="196"/>
    </location>
</feature>
<evidence type="ECO:0000313" key="3">
    <source>
        <dbReference type="Proteomes" id="UP000265515"/>
    </source>
</evidence>
<evidence type="ECO:0000313" key="2">
    <source>
        <dbReference type="EMBL" id="GBG61425.1"/>
    </source>
</evidence>
<name>A0A388JUG7_CHABU</name>
<proteinExistence type="predicted"/>
<keyword evidence="3" id="KW-1185">Reference proteome</keyword>
<organism evidence="2 3">
    <name type="scientific">Chara braunii</name>
    <name type="common">Braun's stonewort</name>
    <dbReference type="NCBI Taxonomy" id="69332"/>
    <lineage>
        <taxon>Eukaryota</taxon>
        <taxon>Viridiplantae</taxon>
        <taxon>Streptophyta</taxon>
        <taxon>Charophyceae</taxon>
        <taxon>Charales</taxon>
        <taxon>Characeae</taxon>
        <taxon>Chara</taxon>
    </lineage>
</organism>
<protein>
    <recommendedName>
        <fullName evidence="4">SMP domain-containing protein</fullName>
    </recommendedName>
</protein>
<evidence type="ECO:0008006" key="4">
    <source>
        <dbReference type="Google" id="ProtNLM"/>
    </source>
</evidence>
<feature type="compositionally biased region" description="Basic and acidic residues" evidence="1">
    <location>
        <begin position="162"/>
        <end position="174"/>
    </location>
</feature>
<accession>A0A388JUG7</accession>
<reference evidence="2 3" key="1">
    <citation type="journal article" date="2018" name="Cell">
        <title>The Chara Genome: Secondary Complexity and Implications for Plant Terrestrialization.</title>
        <authorList>
            <person name="Nishiyama T."/>
            <person name="Sakayama H."/>
            <person name="Vries J.D."/>
            <person name="Buschmann H."/>
            <person name="Saint-Marcoux D."/>
            <person name="Ullrich K.K."/>
            <person name="Haas F.B."/>
            <person name="Vanderstraeten L."/>
            <person name="Becker D."/>
            <person name="Lang D."/>
            <person name="Vosolsobe S."/>
            <person name="Rombauts S."/>
            <person name="Wilhelmsson P.K.I."/>
            <person name="Janitza P."/>
            <person name="Kern R."/>
            <person name="Heyl A."/>
            <person name="Rumpler F."/>
            <person name="Villalobos L.I.A.C."/>
            <person name="Clay J.M."/>
            <person name="Skokan R."/>
            <person name="Toyoda A."/>
            <person name="Suzuki Y."/>
            <person name="Kagoshima H."/>
            <person name="Schijlen E."/>
            <person name="Tajeshwar N."/>
            <person name="Catarino B."/>
            <person name="Hetherington A.J."/>
            <person name="Saltykova A."/>
            <person name="Bonnot C."/>
            <person name="Breuninger H."/>
            <person name="Symeonidi A."/>
            <person name="Radhakrishnan G.V."/>
            <person name="Van Nieuwerburgh F."/>
            <person name="Deforce D."/>
            <person name="Chang C."/>
            <person name="Karol K.G."/>
            <person name="Hedrich R."/>
            <person name="Ulvskov P."/>
            <person name="Glockner G."/>
            <person name="Delwiche C.F."/>
            <person name="Petrasek J."/>
            <person name="Van de Peer Y."/>
            <person name="Friml J."/>
            <person name="Beilby M."/>
            <person name="Dolan L."/>
            <person name="Kohara Y."/>
            <person name="Sugano S."/>
            <person name="Fujiyama A."/>
            <person name="Delaux P.-M."/>
            <person name="Quint M."/>
            <person name="TheiBen G."/>
            <person name="Hagemann M."/>
            <person name="Harholt J."/>
            <person name="Dunand C."/>
            <person name="Zachgo S."/>
            <person name="Langdale J."/>
            <person name="Maumus F."/>
            <person name="Straeten D.V.D."/>
            <person name="Gould S.B."/>
            <person name="Rensing S.A."/>
        </authorList>
    </citation>
    <scope>NUCLEOTIDE SEQUENCE [LARGE SCALE GENOMIC DNA]</scope>
    <source>
        <strain evidence="2 3">S276</strain>
    </source>
</reference>
<comment type="caution">
    <text evidence="2">The sequence shown here is derived from an EMBL/GenBank/DDBJ whole genome shotgun (WGS) entry which is preliminary data.</text>
</comment>